<dbReference type="Proteomes" id="UP001139485">
    <property type="component" value="Unassembled WGS sequence"/>
</dbReference>
<accession>A0A9X2IEE6</accession>
<keyword evidence="2" id="KW-1185">Reference proteome</keyword>
<dbReference type="GO" id="GO:0004519">
    <property type="term" value="F:endonuclease activity"/>
    <property type="evidence" value="ECO:0007669"/>
    <property type="project" value="UniProtKB-KW"/>
</dbReference>
<keyword evidence="1" id="KW-0540">Nuclease</keyword>
<dbReference type="EMBL" id="JAMOIL010000007">
    <property type="protein sequence ID" value="MCM0619973.1"/>
    <property type="molecule type" value="Genomic_DNA"/>
</dbReference>
<evidence type="ECO:0000313" key="2">
    <source>
        <dbReference type="Proteomes" id="UP001139485"/>
    </source>
</evidence>
<reference evidence="1" key="1">
    <citation type="submission" date="2022-05" db="EMBL/GenBank/DDBJ databases">
        <authorList>
            <person name="Tuo L."/>
        </authorList>
    </citation>
    <scope>NUCLEOTIDE SEQUENCE</scope>
    <source>
        <strain evidence="1">BSK12Z-4</strain>
    </source>
</reference>
<proteinExistence type="predicted"/>
<name>A0A9X2IEE6_9ACTN</name>
<keyword evidence="1" id="KW-0255">Endonuclease</keyword>
<comment type="caution">
    <text evidence="1">The sequence shown here is derived from an EMBL/GenBank/DDBJ whole genome shotgun (WGS) entry which is preliminary data.</text>
</comment>
<evidence type="ECO:0000313" key="1">
    <source>
        <dbReference type="EMBL" id="MCM0619973.1"/>
    </source>
</evidence>
<dbReference type="AlphaFoldDB" id="A0A9X2IEE6"/>
<organism evidence="1 2">
    <name type="scientific">Nocardioides bruguierae</name>
    <dbReference type="NCBI Taxonomy" id="2945102"/>
    <lineage>
        <taxon>Bacteria</taxon>
        <taxon>Bacillati</taxon>
        <taxon>Actinomycetota</taxon>
        <taxon>Actinomycetes</taxon>
        <taxon>Propionibacteriales</taxon>
        <taxon>Nocardioidaceae</taxon>
        <taxon>Nocardioides</taxon>
    </lineage>
</organism>
<gene>
    <name evidence="1" type="ORF">M8330_06650</name>
</gene>
<dbReference type="RefSeq" id="WP_250826680.1">
    <property type="nucleotide sequence ID" value="NZ_JAMOIL010000007.1"/>
</dbReference>
<sequence>MAPDPLRRLPVEAETRDLLARLAQEQGGLLARRQLTRLGVPRGAVRAQLDAGRWSLTTPRVVQLSTGEATTRRREWIGVLHAGPRSMLGGLSALRLHGLAGWEPDQVTVWVDDELAFEPVPGVRFFRSRRPFELLRGPGLLPRARCEPAALVHAGYRLGPRAADGLLAAVVQQRLTTPERLLTWVQTLRPLRGAPRFRAALGWAAAGSHSRLEQDVVDLCAGAGLEPPRQQHGRTDADGRRRWTDCEWLLPDGRVLVLEVDGGAHVEARHWAADKRRARRLSSAGRLVVGCTAYEVRHEPAEVIADLVRLGVPRARSCA</sequence>
<protein>
    <submittedName>
        <fullName evidence="1">Endonuclease domain-containing protein</fullName>
    </submittedName>
</protein>
<keyword evidence="1" id="KW-0378">Hydrolase</keyword>